<dbReference type="STRING" id="1121393.SAMN02745216_02201"/>
<name>A0A1M6LVP5_9BACT</name>
<accession>A0A1M6LVP5</accession>
<gene>
    <name evidence="2" type="ORF">SAMN02745216_02201</name>
</gene>
<evidence type="ECO:0000313" key="3">
    <source>
        <dbReference type="Proteomes" id="UP000183994"/>
    </source>
</evidence>
<dbReference type="Gene3D" id="1.10.3210.10">
    <property type="entry name" value="Hypothetical protein af1432"/>
    <property type="match status" value="1"/>
</dbReference>
<evidence type="ECO:0000313" key="2">
    <source>
        <dbReference type="EMBL" id="SHJ75307.1"/>
    </source>
</evidence>
<dbReference type="EMBL" id="FQZU01000011">
    <property type="protein sequence ID" value="SHJ75307.1"/>
    <property type="molecule type" value="Genomic_DNA"/>
</dbReference>
<reference evidence="3" key="1">
    <citation type="submission" date="2016-11" db="EMBL/GenBank/DDBJ databases">
        <authorList>
            <person name="Varghese N."/>
            <person name="Submissions S."/>
        </authorList>
    </citation>
    <scope>NUCLEOTIDE SEQUENCE [LARGE SCALE GENOMIC DNA]</scope>
    <source>
        <strain evidence="3">DSM 16219</strain>
    </source>
</reference>
<dbReference type="InterPro" id="IPR006674">
    <property type="entry name" value="HD_domain"/>
</dbReference>
<dbReference type="OrthoDB" id="5448782at2"/>
<dbReference type="RefSeq" id="WP_073475691.1">
    <property type="nucleotide sequence ID" value="NZ_FQZU01000011.1"/>
</dbReference>
<dbReference type="Pfam" id="PF01966">
    <property type="entry name" value="HD"/>
    <property type="match status" value="1"/>
</dbReference>
<protein>
    <submittedName>
        <fullName evidence="2">HD domain-containing protein</fullName>
    </submittedName>
</protein>
<evidence type="ECO:0000259" key="1">
    <source>
        <dbReference type="Pfam" id="PF01966"/>
    </source>
</evidence>
<organism evidence="2 3">
    <name type="scientific">Desulfatibacillum alkenivorans DSM 16219</name>
    <dbReference type="NCBI Taxonomy" id="1121393"/>
    <lineage>
        <taxon>Bacteria</taxon>
        <taxon>Pseudomonadati</taxon>
        <taxon>Thermodesulfobacteriota</taxon>
        <taxon>Desulfobacteria</taxon>
        <taxon>Desulfobacterales</taxon>
        <taxon>Desulfatibacillaceae</taxon>
        <taxon>Desulfatibacillum</taxon>
    </lineage>
</organism>
<dbReference type="Proteomes" id="UP000183994">
    <property type="component" value="Unassembled WGS sequence"/>
</dbReference>
<dbReference type="SUPFAM" id="SSF109604">
    <property type="entry name" value="HD-domain/PDEase-like"/>
    <property type="match status" value="1"/>
</dbReference>
<sequence>MDDLYARIRQRAREIGSKYPEQTFYSDHADLMTLSRKSLEDSPILTKLHNFVASVVDDDLGHGLDHCVKVTIDAGILFLIYADQENMREMERERGLLLVQAAGLLHDISRKEKRHAHAGALAAAEILEDFPFSQNEIDAISLAIRNHEAFHPPDPCASDMGQAISDCLYDADKFRWGPDNFTDTVWYMVSFFKSSVSMFLDRYEEGIKGIIKIKETFRTDTGQQYGPEFVDAGLEIGEEIRQMLRDEFL</sequence>
<dbReference type="AlphaFoldDB" id="A0A1M6LVP5"/>
<keyword evidence="3" id="KW-1185">Reference proteome</keyword>
<feature type="domain" description="HD" evidence="1">
    <location>
        <begin position="64"/>
        <end position="152"/>
    </location>
</feature>
<proteinExistence type="predicted"/>